<dbReference type="AlphaFoldDB" id="A0A3R9QFJ5"/>
<evidence type="ECO:0000313" key="1">
    <source>
        <dbReference type="EMBL" id="RSN75293.1"/>
    </source>
</evidence>
<reference evidence="1 2" key="1">
    <citation type="submission" date="2018-10" db="EMBL/GenBank/DDBJ databases">
        <title>Co-occurring genomic capacity for anaerobic methane metabolism and dissimilatory sulfite reduction discovered in the Korarchaeota.</title>
        <authorList>
            <person name="Mckay L.J."/>
            <person name="Dlakic M."/>
            <person name="Fields M.W."/>
            <person name="Delmont T.O."/>
            <person name="Eren A.M."/>
            <person name="Jay Z.J."/>
            <person name="Klingelsmith K.B."/>
            <person name="Rusch D.B."/>
            <person name="Inskeep W.P."/>
        </authorList>
    </citation>
    <scope>NUCLEOTIDE SEQUENCE [LARGE SCALE GENOMIC DNA]</scope>
    <source>
        <strain evidence="1 2">MDKW</strain>
    </source>
</reference>
<protein>
    <recommendedName>
        <fullName evidence="3">Nucleotidyltransferase domain-containing protein</fullName>
    </recommendedName>
</protein>
<keyword evidence="2" id="KW-1185">Reference proteome</keyword>
<dbReference type="Proteomes" id="UP000277582">
    <property type="component" value="Unassembled WGS sequence"/>
</dbReference>
<comment type="caution">
    <text evidence="1">The sequence shown here is derived from an EMBL/GenBank/DDBJ whole genome shotgun (WGS) entry which is preliminary data.</text>
</comment>
<gene>
    <name evidence="1" type="ORF">D6D85_06595</name>
</gene>
<evidence type="ECO:0000313" key="2">
    <source>
        <dbReference type="Proteomes" id="UP000277582"/>
    </source>
</evidence>
<accession>A0A3R9QFJ5</accession>
<dbReference type="EMBL" id="RCOS01000076">
    <property type="protein sequence ID" value="RSN75293.1"/>
    <property type="molecule type" value="Genomic_DNA"/>
</dbReference>
<evidence type="ECO:0008006" key="3">
    <source>
        <dbReference type="Google" id="ProtNLM"/>
    </source>
</evidence>
<organism evidence="1 2">
    <name type="scientific">Candidatus Methanodesulfokora washburnensis</name>
    <dbReference type="NCBI Taxonomy" id="2478471"/>
    <lineage>
        <taxon>Archaea</taxon>
        <taxon>Thermoproteota</taxon>
        <taxon>Candidatus Korarchaeia</taxon>
        <taxon>Candidatus Korarchaeia incertae sedis</taxon>
        <taxon>Candidatus Methanodesulfokora</taxon>
    </lineage>
</organism>
<proteinExistence type="predicted"/>
<name>A0A3R9QFJ5_9CREN</name>
<sequence>MYRIILKYLYYVSYMMDPQLVVKRLLEYDPNIVEIVQFGSSVYAPEHARDLDLLVITEKMKEYSGYLDAVADFNADILVFEVGKIPKEDLLRGVLGSFRLLHGDGRFLLEYARQLGDPSFEEARASLRAALDYFELSKRTDNNLVKERHIKEAFDAPFHAARIASMVYLSTEVGRWGLIRRELEEPYRTAFNSFVEILHIKYFYNGEYPREGLEEEFNKWFKKVEEYISSLESRVRSR</sequence>